<evidence type="ECO:0000313" key="2">
    <source>
        <dbReference type="Proteomes" id="UP000256763"/>
    </source>
</evidence>
<accession>A0A3E0WJQ0</accession>
<comment type="caution">
    <text evidence="1">The sequence shown here is derived from an EMBL/GenBank/DDBJ whole genome shotgun (WGS) entry which is preliminary data.</text>
</comment>
<dbReference type="Proteomes" id="UP000256763">
    <property type="component" value="Unassembled WGS sequence"/>
</dbReference>
<keyword evidence="2" id="KW-1185">Reference proteome</keyword>
<organism evidence="1 2">
    <name type="scientific">Alkalilimnicola ehrlichii</name>
    <dbReference type="NCBI Taxonomy" id="351052"/>
    <lineage>
        <taxon>Bacteria</taxon>
        <taxon>Pseudomonadati</taxon>
        <taxon>Pseudomonadota</taxon>
        <taxon>Gammaproteobacteria</taxon>
        <taxon>Chromatiales</taxon>
        <taxon>Ectothiorhodospiraceae</taxon>
        <taxon>Alkalilimnicola</taxon>
    </lineage>
</organism>
<reference evidence="2" key="1">
    <citation type="submission" date="2017-05" db="EMBL/GenBank/DDBJ databases">
        <authorList>
            <person name="Sharma S."/>
            <person name="Sidhu C."/>
            <person name="Pinnaka A.K."/>
        </authorList>
    </citation>
    <scope>NUCLEOTIDE SEQUENCE [LARGE SCALE GENOMIC DNA]</scope>
    <source>
        <strain evidence="2">AK93</strain>
    </source>
</reference>
<dbReference type="AlphaFoldDB" id="A0A3E0WJQ0"/>
<evidence type="ECO:0000313" key="1">
    <source>
        <dbReference type="EMBL" id="RFA33220.1"/>
    </source>
</evidence>
<proteinExistence type="predicted"/>
<dbReference type="EMBL" id="NFZW01000022">
    <property type="protein sequence ID" value="RFA33220.1"/>
    <property type="molecule type" value="Genomic_DNA"/>
</dbReference>
<protein>
    <submittedName>
        <fullName evidence="1">Uncharacterized protein</fullName>
    </submittedName>
</protein>
<name>A0A3E0WJQ0_9GAMM</name>
<sequence length="60" mass="6810">MMPKTARFMIPDGWLGVLLLSDGLIGTHRRIGIETVHYRPHHRHASLASLFLSQHPLMVP</sequence>
<gene>
    <name evidence="1" type="ORF">CAL65_17780</name>
</gene>